<proteinExistence type="predicted"/>
<reference evidence="2" key="1">
    <citation type="journal article" date="2018" name="Sci. Rep.">
        <title>Lignite coal burning seam in the remote Altai Mountains harbors a hydrogen-driven thermophilic microbial community.</title>
        <authorList>
            <person name="Kadnikov V.V."/>
            <person name="Mardanov A.V."/>
            <person name="Ivasenko D.A."/>
            <person name="Antsiferov D.V."/>
            <person name="Beletsky A.V."/>
            <person name="Karnachuk O.V."/>
            <person name="Ravin N.V."/>
        </authorList>
    </citation>
    <scope>NUCLEOTIDE SEQUENCE [LARGE SCALE GENOMIC DNA]</scope>
</reference>
<comment type="caution">
    <text evidence="1">The sequence shown here is derived from an EMBL/GenBank/DDBJ whole genome shotgun (WGS) entry which is preliminary data.</text>
</comment>
<sequence>MDAEDVGHGITPRQCLPVQVIQIREPNRGPEVPLDVLDAAFHPVLGQGR</sequence>
<dbReference type="EMBL" id="PEBX01000109">
    <property type="protein sequence ID" value="PTQ55481.1"/>
    <property type="molecule type" value="Genomic_DNA"/>
</dbReference>
<dbReference type="AlphaFoldDB" id="A0A2R6XYH1"/>
<protein>
    <submittedName>
        <fullName evidence="1">Uncharacterized protein</fullName>
    </submittedName>
</protein>
<organism evidence="1 2">
    <name type="scientific">Candidatus Carbonibacillus altaicus</name>
    <dbReference type="NCBI Taxonomy" id="2163959"/>
    <lineage>
        <taxon>Bacteria</taxon>
        <taxon>Bacillati</taxon>
        <taxon>Bacillota</taxon>
        <taxon>Bacilli</taxon>
        <taxon>Bacillales</taxon>
        <taxon>Candidatus Carbonibacillus</taxon>
    </lineage>
</organism>
<name>A0A2R6XYH1_9BACL</name>
<accession>A0A2R6XYH1</accession>
<evidence type="ECO:0000313" key="1">
    <source>
        <dbReference type="EMBL" id="PTQ55481.1"/>
    </source>
</evidence>
<dbReference type="Proteomes" id="UP000244338">
    <property type="component" value="Unassembled WGS sequence"/>
</dbReference>
<gene>
    <name evidence="1" type="ORF">BSOLF_1958</name>
</gene>
<evidence type="ECO:0000313" key="2">
    <source>
        <dbReference type="Proteomes" id="UP000244338"/>
    </source>
</evidence>